<accession>A0ABD0UF17</accession>
<gene>
    <name evidence="1" type="ORF">M5K25_019415</name>
</gene>
<dbReference type="AlphaFoldDB" id="A0ABD0UF17"/>
<evidence type="ECO:0000313" key="2">
    <source>
        <dbReference type="Proteomes" id="UP001552299"/>
    </source>
</evidence>
<comment type="caution">
    <text evidence="1">The sequence shown here is derived from an EMBL/GenBank/DDBJ whole genome shotgun (WGS) entry which is preliminary data.</text>
</comment>
<sequence>MKVFAYPKLFRRLGFSIDLHFGGDGEAQIWVLAFAELCFGSSSATMQSLQQRLPETKHGSILHLQSLFLSSRFRHFFVIKALKDEPNGRSSGFTRQSWDPGLENEVPFEHRPQQALVLLRIYNTASLLSSWLFSNYCSPWKSPSQPSSPMWKSICDTALKAKQKFCFRVTAHSPISLRWDPWCSGSSLIDLPHHDSLLNHYSSDARLSVLYNSSG</sequence>
<keyword evidence="2" id="KW-1185">Reference proteome</keyword>
<reference evidence="1 2" key="1">
    <citation type="journal article" date="2024" name="Plant Biotechnol. J.">
        <title>Dendrobium thyrsiflorum genome and its molecular insights into genes involved in important horticultural traits.</title>
        <authorList>
            <person name="Chen B."/>
            <person name="Wang J.Y."/>
            <person name="Zheng P.J."/>
            <person name="Li K.L."/>
            <person name="Liang Y.M."/>
            <person name="Chen X.F."/>
            <person name="Zhang C."/>
            <person name="Zhao X."/>
            <person name="He X."/>
            <person name="Zhang G.Q."/>
            <person name="Liu Z.J."/>
            <person name="Xu Q."/>
        </authorList>
    </citation>
    <scope>NUCLEOTIDE SEQUENCE [LARGE SCALE GENOMIC DNA]</scope>
    <source>
        <strain evidence="1">GZMU011</strain>
    </source>
</reference>
<dbReference type="EMBL" id="JANQDX010000015">
    <property type="protein sequence ID" value="KAL0911283.1"/>
    <property type="molecule type" value="Genomic_DNA"/>
</dbReference>
<protein>
    <submittedName>
        <fullName evidence="1">Uncharacterized protein</fullName>
    </submittedName>
</protein>
<proteinExistence type="predicted"/>
<dbReference type="Proteomes" id="UP001552299">
    <property type="component" value="Unassembled WGS sequence"/>
</dbReference>
<organism evidence="1 2">
    <name type="scientific">Dendrobium thyrsiflorum</name>
    <name type="common">Pinecone-like raceme dendrobium</name>
    <name type="synonym">Orchid</name>
    <dbReference type="NCBI Taxonomy" id="117978"/>
    <lineage>
        <taxon>Eukaryota</taxon>
        <taxon>Viridiplantae</taxon>
        <taxon>Streptophyta</taxon>
        <taxon>Embryophyta</taxon>
        <taxon>Tracheophyta</taxon>
        <taxon>Spermatophyta</taxon>
        <taxon>Magnoliopsida</taxon>
        <taxon>Liliopsida</taxon>
        <taxon>Asparagales</taxon>
        <taxon>Orchidaceae</taxon>
        <taxon>Epidendroideae</taxon>
        <taxon>Malaxideae</taxon>
        <taxon>Dendrobiinae</taxon>
        <taxon>Dendrobium</taxon>
    </lineage>
</organism>
<evidence type="ECO:0000313" key="1">
    <source>
        <dbReference type="EMBL" id="KAL0911283.1"/>
    </source>
</evidence>
<name>A0ABD0UF17_DENTH</name>